<dbReference type="PROSITE" id="PS00198">
    <property type="entry name" value="4FE4S_FER_1"/>
    <property type="match status" value="2"/>
</dbReference>
<accession>A0A0F9IH67</accession>
<dbReference type="Pfam" id="PF17179">
    <property type="entry name" value="Fer4_22"/>
    <property type="match status" value="1"/>
</dbReference>
<feature type="domain" description="4Fe-4S ferredoxin-type" evidence="1">
    <location>
        <begin position="218"/>
        <end position="250"/>
    </location>
</feature>
<organism evidence="2">
    <name type="scientific">marine sediment metagenome</name>
    <dbReference type="NCBI Taxonomy" id="412755"/>
    <lineage>
        <taxon>unclassified sequences</taxon>
        <taxon>metagenomes</taxon>
        <taxon>ecological metagenomes</taxon>
    </lineage>
</organism>
<name>A0A0F9IH67_9ZZZZ</name>
<dbReference type="InterPro" id="IPR017900">
    <property type="entry name" value="4Fe4S_Fe_S_CS"/>
</dbReference>
<dbReference type="PANTHER" id="PTHR40447:SF1">
    <property type="entry name" value="ANAEROBIC SULFITE REDUCTASE SUBUNIT A"/>
    <property type="match status" value="1"/>
</dbReference>
<reference evidence="2" key="1">
    <citation type="journal article" date="2015" name="Nature">
        <title>Complex archaea that bridge the gap between prokaryotes and eukaryotes.</title>
        <authorList>
            <person name="Spang A."/>
            <person name="Saw J.H."/>
            <person name="Jorgensen S.L."/>
            <person name="Zaremba-Niedzwiedzka K."/>
            <person name="Martijn J."/>
            <person name="Lind A.E."/>
            <person name="van Eijk R."/>
            <person name="Schleper C."/>
            <person name="Guy L."/>
            <person name="Ettema T.J."/>
        </authorList>
    </citation>
    <scope>NUCLEOTIDE SEQUENCE</scope>
</reference>
<proteinExistence type="predicted"/>
<evidence type="ECO:0000259" key="1">
    <source>
        <dbReference type="PROSITE" id="PS51379"/>
    </source>
</evidence>
<protein>
    <recommendedName>
        <fullName evidence="1">4Fe-4S ferredoxin-type domain-containing protein</fullName>
    </recommendedName>
</protein>
<dbReference type="InterPro" id="IPR009051">
    <property type="entry name" value="Helical_ferredxn"/>
</dbReference>
<gene>
    <name evidence="2" type="ORF">LCGC14_1658980</name>
</gene>
<dbReference type="InterPro" id="IPR017896">
    <property type="entry name" value="4Fe4S_Fe-S-bd"/>
</dbReference>
<evidence type="ECO:0000313" key="2">
    <source>
        <dbReference type="EMBL" id="KKM19109.1"/>
    </source>
</evidence>
<dbReference type="Gene3D" id="1.10.1060.10">
    <property type="entry name" value="Alpha-helical ferredoxin"/>
    <property type="match status" value="1"/>
</dbReference>
<dbReference type="GO" id="GO:0051536">
    <property type="term" value="F:iron-sulfur cluster binding"/>
    <property type="evidence" value="ECO:0007669"/>
    <property type="project" value="InterPro"/>
</dbReference>
<sequence>MADSKIAKDQLGEFLGAVSADYAVYGPRADGEVIAFGPIASADELVLDYRNSTISPKEMFLPKAETVYEFDGQELLDDKLPEEKRVIFAMRPCDCRAVTLLDRVFDSDKVKDPFYVARRANTVIIALACSRPMSTCFCTATGGDPFGEEGADILLADAGKSLNVKAVTERGKDFLGAYSKFFSSGAADWAGQGAEVRKKVKANLDIADAKSRLDGLFEDDIWESVSRHCLGCGTCSFLCPVCYCFDLTDEKTPTGARKVRRWDCCMFSEFTLHASGHNPRAINAARLRQKIMHKFSYFTERYGVNGCVGCGRCTRSCPVNLDIRRLLGEVMAAPEAAVQK</sequence>
<dbReference type="AlphaFoldDB" id="A0A0F9IH67"/>
<dbReference type="PANTHER" id="PTHR40447">
    <property type="entry name" value="ANAEROBIC SULFITE REDUCTASE SUBUNIT A"/>
    <property type="match status" value="1"/>
</dbReference>
<dbReference type="PROSITE" id="PS51379">
    <property type="entry name" value="4FE4S_FER_2"/>
    <property type="match status" value="2"/>
</dbReference>
<dbReference type="EMBL" id="LAZR01014065">
    <property type="protein sequence ID" value="KKM19109.1"/>
    <property type="molecule type" value="Genomic_DNA"/>
</dbReference>
<comment type="caution">
    <text evidence="2">The sequence shown here is derived from an EMBL/GenBank/DDBJ whole genome shotgun (WGS) entry which is preliminary data.</text>
</comment>
<feature type="domain" description="4Fe-4S ferredoxin-type" evidence="1">
    <location>
        <begin position="298"/>
        <end position="329"/>
    </location>
</feature>
<dbReference type="SUPFAM" id="SSF54862">
    <property type="entry name" value="4Fe-4S ferredoxins"/>
    <property type="match status" value="1"/>
</dbReference>